<dbReference type="EMBL" id="KF900967">
    <property type="protein sequence ID" value="AIF13224.1"/>
    <property type="molecule type" value="Genomic_DNA"/>
</dbReference>
<organism evidence="1">
    <name type="scientific">uncultured marine group II/III euryarchaeote KM3_60_H01</name>
    <dbReference type="NCBI Taxonomy" id="1456470"/>
    <lineage>
        <taxon>Archaea</taxon>
        <taxon>Methanobacteriati</taxon>
        <taxon>Methanobacteriota</taxon>
        <taxon>environmental samples</taxon>
    </lineage>
</organism>
<name>A0A075HB98_9EURY</name>
<accession>A0A075HB98</accession>
<protein>
    <submittedName>
        <fullName evidence="1">Uncharacterized protein</fullName>
    </submittedName>
</protein>
<dbReference type="AlphaFoldDB" id="A0A075HB98"/>
<proteinExistence type="predicted"/>
<sequence>MAKLRKAARGKHRWVGLTVDESIKNRQGLEEIIGQIDALGGQCKLFDFVDGQAIIRIPLESYNSAKSILEFGCKGLVSQTSSGKIRLVRERMGIKVSRKKR</sequence>
<reference evidence="1" key="1">
    <citation type="journal article" date="2014" name="Genome Biol. Evol.">
        <title>Pangenome evidence for extensive interdomain horizontal transfer affecting lineage core and shell genes in uncultured planktonic thaumarchaeota and euryarchaeota.</title>
        <authorList>
            <person name="Deschamps P."/>
            <person name="Zivanovic Y."/>
            <person name="Moreira D."/>
            <person name="Rodriguez-Valera F."/>
            <person name="Lopez-Garcia P."/>
        </authorList>
    </citation>
    <scope>NUCLEOTIDE SEQUENCE</scope>
</reference>
<evidence type="ECO:0000313" key="1">
    <source>
        <dbReference type="EMBL" id="AIF13224.1"/>
    </source>
</evidence>